<evidence type="ECO:0000313" key="3">
    <source>
        <dbReference type="Proteomes" id="UP000243797"/>
    </source>
</evidence>
<sequence>MLRLLMTSKPILFRSQALSDLHLEIAQQYSTYVFPATAPYLILAGDVGRLIDYEGYHEFLKVQAARYDKVLLVLGNHEFYGKDYDTGLQQAAKLCHEPDLNDKVLLLHRRRWDDPNSDVTILGCTLWSNIPPASRAMVEYKINDFREIDGWTAEEHTRVHEEEVTWLREQSRAISRTEPKRRVLIVTHHAPRMQNTSAPQHTGSAWNCAFATDLLEEKWDGVQTWVFGHTHYSTDFRYRGIRVLANQRGYVFGKHQEVEEAQIARKGEKSPHSFDAAKVIEM</sequence>
<dbReference type="OrthoDB" id="550558at2759"/>
<dbReference type="AlphaFoldDB" id="A0A2K1QMG4"/>
<dbReference type="InterPro" id="IPR029052">
    <property type="entry name" value="Metallo-depent_PP-like"/>
</dbReference>
<organism evidence="2 3">
    <name type="scientific">Sphaceloma murrayae</name>
    <dbReference type="NCBI Taxonomy" id="2082308"/>
    <lineage>
        <taxon>Eukaryota</taxon>
        <taxon>Fungi</taxon>
        <taxon>Dikarya</taxon>
        <taxon>Ascomycota</taxon>
        <taxon>Pezizomycotina</taxon>
        <taxon>Dothideomycetes</taxon>
        <taxon>Dothideomycetidae</taxon>
        <taxon>Myriangiales</taxon>
        <taxon>Elsinoaceae</taxon>
        <taxon>Sphaceloma</taxon>
    </lineage>
</organism>
<evidence type="ECO:0000313" key="2">
    <source>
        <dbReference type="EMBL" id="PNS16344.1"/>
    </source>
</evidence>
<dbReference type="PANTHER" id="PTHR37844">
    <property type="entry name" value="SER/THR PROTEIN PHOSPHATASE SUPERFAMILY (AFU_ORTHOLOGUE AFUA_1G14840)"/>
    <property type="match status" value="1"/>
</dbReference>
<evidence type="ECO:0000259" key="1">
    <source>
        <dbReference type="Pfam" id="PF00149"/>
    </source>
</evidence>
<keyword evidence="3" id="KW-1185">Reference proteome</keyword>
<name>A0A2K1QMG4_9PEZI</name>
<reference evidence="2 3" key="1">
    <citation type="submission" date="2017-06" db="EMBL/GenBank/DDBJ databases">
        <title>Draft genome sequence of a variant of Elsinoe murrayae.</title>
        <authorList>
            <person name="Cheng Q."/>
        </authorList>
    </citation>
    <scope>NUCLEOTIDE SEQUENCE [LARGE SCALE GENOMIC DNA]</scope>
    <source>
        <strain evidence="2 3">CQ-2017a</strain>
    </source>
</reference>
<dbReference type="PANTHER" id="PTHR37844:SF2">
    <property type="entry name" value="SER_THR PROTEIN PHOSPHATASE SUPERFAMILY (AFU_ORTHOLOGUE AFUA_1G14840)"/>
    <property type="match status" value="1"/>
</dbReference>
<dbReference type="InParanoid" id="A0A2K1QMG4"/>
<proteinExistence type="predicted"/>
<dbReference type="Pfam" id="PF00149">
    <property type="entry name" value="Metallophos"/>
    <property type="match status" value="1"/>
</dbReference>
<accession>A0A2K1QMG4</accession>
<feature type="domain" description="Calcineurin-like phosphoesterase" evidence="1">
    <location>
        <begin position="18"/>
        <end position="232"/>
    </location>
</feature>
<comment type="caution">
    <text evidence="2">The sequence shown here is derived from an EMBL/GenBank/DDBJ whole genome shotgun (WGS) entry which is preliminary data.</text>
</comment>
<dbReference type="GO" id="GO:0016787">
    <property type="term" value="F:hydrolase activity"/>
    <property type="evidence" value="ECO:0007669"/>
    <property type="project" value="InterPro"/>
</dbReference>
<dbReference type="Gene3D" id="3.60.21.10">
    <property type="match status" value="1"/>
</dbReference>
<protein>
    <recommendedName>
        <fullName evidence="1">Calcineurin-like phosphoesterase domain-containing protein</fullName>
    </recommendedName>
</protein>
<dbReference type="InterPro" id="IPR004843">
    <property type="entry name" value="Calcineurin-like_PHP"/>
</dbReference>
<gene>
    <name evidence="2" type="ORF">CAC42_6451</name>
</gene>
<dbReference type="Proteomes" id="UP000243797">
    <property type="component" value="Unassembled WGS sequence"/>
</dbReference>
<dbReference type="EMBL" id="NKHZ01000058">
    <property type="protein sequence ID" value="PNS16344.1"/>
    <property type="molecule type" value="Genomic_DNA"/>
</dbReference>
<dbReference type="SUPFAM" id="SSF56300">
    <property type="entry name" value="Metallo-dependent phosphatases"/>
    <property type="match status" value="1"/>
</dbReference>